<sequence>MEAAKHILYSKDGKSSVTVLDGEIISYSYDNHELMHQKGEPGWGSTEIEMFPVIGATKMNNYAVLTPKGVAKMDQHGILRTLAYTMVTVNKNRLVLTKKYTAGEQIINPKFPNRSAQEFLYWPYDFEFEKTIQLQDDAVVVSFQIKGEKAMPYMLGFHPAFKTYGDNQRFLAGGQEYSLEQVIEAGGPALPIYNCNEVILKNSAAVGVRVQTTGFRHMMLWTEVREMVCIEPITFYPLSVASDALHKGFDTIEQQNRFEVTISPVIDQ</sequence>
<evidence type="ECO:0000313" key="5">
    <source>
        <dbReference type="Proteomes" id="UP001597459"/>
    </source>
</evidence>
<comment type="caution">
    <text evidence="4">The sequence shown here is derived from an EMBL/GenBank/DDBJ whole genome shotgun (WGS) entry which is preliminary data.</text>
</comment>
<protein>
    <submittedName>
        <fullName evidence="4">Aldose 1-epimerase</fullName>
    </submittedName>
</protein>
<evidence type="ECO:0000256" key="1">
    <source>
        <dbReference type="ARBA" id="ARBA00001913"/>
    </source>
</evidence>
<dbReference type="InterPro" id="IPR014718">
    <property type="entry name" value="GH-type_carb-bd"/>
</dbReference>
<dbReference type="InterPro" id="IPR011013">
    <property type="entry name" value="Gal_mutarotase_sf_dom"/>
</dbReference>
<dbReference type="Pfam" id="PF01263">
    <property type="entry name" value="Aldose_epim"/>
    <property type="match status" value="1"/>
</dbReference>
<name>A0ABW5NE13_9FLAO</name>
<dbReference type="InterPro" id="IPR008183">
    <property type="entry name" value="Aldose_1/G6P_1-epimerase"/>
</dbReference>
<accession>A0ABW5NE13</accession>
<evidence type="ECO:0000313" key="4">
    <source>
        <dbReference type="EMBL" id="MFD2592665.1"/>
    </source>
</evidence>
<proteinExistence type="predicted"/>
<dbReference type="SUPFAM" id="SSF74650">
    <property type="entry name" value="Galactose mutarotase-like"/>
    <property type="match status" value="1"/>
</dbReference>
<keyword evidence="5" id="KW-1185">Reference proteome</keyword>
<organism evidence="4 5">
    <name type="scientific">Aquimarina hainanensis</name>
    <dbReference type="NCBI Taxonomy" id="1578017"/>
    <lineage>
        <taxon>Bacteria</taxon>
        <taxon>Pseudomonadati</taxon>
        <taxon>Bacteroidota</taxon>
        <taxon>Flavobacteriia</taxon>
        <taxon>Flavobacteriales</taxon>
        <taxon>Flavobacteriaceae</taxon>
        <taxon>Aquimarina</taxon>
    </lineage>
</organism>
<evidence type="ECO:0000256" key="2">
    <source>
        <dbReference type="ARBA" id="ARBA00011245"/>
    </source>
</evidence>
<evidence type="ECO:0000256" key="3">
    <source>
        <dbReference type="ARBA" id="ARBA00022837"/>
    </source>
</evidence>
<dbReference type="EMBL" id="JBHULX010000039">
    <property type="protein sequence ID" value="MFD2592665.1"/>
    <property type="molecule type" value="Genomic_DNA"/>
</dbReference>
<dbReference type="Proteomes" id="UP001597459">
    <property type="component" value="Unassembled WGS sequence"/>
</dbReference>
<keyword evidence="3" id="KW-0106">Calcium</keyword>
<comment type="cofactor">
    <cofactor evidence="1">
        <name>Ca(2+)</name>
        <dbReference type="ChEBI" id="CHEBI:29108"/>
    </cofactor>
</comment>
<reference evidence="5" key="1">
    <citation type="journal article" date="2019" name="Int. J. Syst. Evol. Microbiol.">
        <title>The Global Catalogue of Microorganisms (GCM) 10K type strain sequencing project: providing services to taxonomists for standard genome sequencing and annotation.</title>
        <authorList>
            <consortium name="The Broad Institute Genomics Platform"/>
            <consortium name="The Broad Institute Genome Sequencing Center for Infectious Disease"/>
            <person name="Wu L."/>
            <person name="Ma J."/>
        </authorList>
    </citation>
    <scope>NUCLEOTIDE SEQUENCE [LARGE SCALE GENOMIC DNA]</scope>
    <source>
        <strain evidence="5">KCTC 42423</strain>
    </source>
</reference>
<dbReference type="RefSeq" id="WP_378254717.1">
    <property type="nucleotide sequence ID" value="NZ_JBHSJV010000001.1"/>
</dbReference>
<comment type="subunit">
    <text evidence="2">Monomer.</text>
</comment>
<dbReference type="Gene3D" id="2.70.98.10">
    <property type="match status" value="1"/>
</dbReference>
<gene>
    <name evidence="4" type="ORF">ACFSTE_17650</name>
</gene>